<proteinExistence type="predicted"/>
<evidence type="ECO:0000313" key="3">
    <source>
        <dbReference type="Proteomes" id="UP000651452"/>
    </source>
</evidence>
<sequence>MRSTSAVLFLATLLAPFVAADLHSDAVCIDTKGGAAVYNEAATKAACDNYKKRNTGGEQWDQCPDCEMRVIGNLNVCHSDGWNLGGDEINYYCETINKAGGSLAN</sequence>
<comment type="caution">
    <text evidence="2">The sequence shown here is derived from an EMBL/GenBank/DDBJ whole genome shotgun (WGS) entry which is preliminary data.</text>
</comment>
<keyword evidence="1" id="KW-0732">Signal</keyword>
<feature type="signal peptide" evidence="1">
    <location>
        <begin position="1"/>
        <end position="20"/>
    </location>
</feature>
<dbReference type="AlphaFoldDB" id="A0A8H7IVR9"/>
<reference evidence="2" key="2">
    <citation type="submission" date="2020-09" db="EMBL/GenBank/DDBJ databases">
        <title>Reference genome assembly for Australian Ascochyta lentis isolate Al4.</title>
        <authorList>
            <person name="Lee R.C."/>
            <person name="Farfan-Caceres L.M."/>
            <person name="Debler J.W."/>
            <person name="Williams A.H."/>
            <person name="Henares B.M."/>
        </authorList>
    </citation>
    <scope>NUCLEOTIDE SEQUENCE</scope>
    <source>
        <strain evidence="2">Al4</strain>
    </source>
</reference>
<accession>A0A8H7IVR9</accession>
<organism evidence="2 3">
    <name type="scientific">Ascochyta lentis</name>
    <dbReference type="NCBI Taxonomy" id="205686"/>
    <lineage>
        <taxon>Eukaryota</taxon>
        <taxon>Fungi</taxon>
        <taxon>Dikarya</taxon>
        <taxon>Ascomycota</taxon>
        <taxon>Pezizomycotina</taxon>
        <taxon>Dothideomycetes</taxon>
        <taxon>Pleosporomycetidae</taxon>
        <taxon>Pleosporales</taxon>
        <taxon>Pleosporineae</taxon>
        <taxon>Didymellaceae</taxon>
        <taxon>Ascochyta</taxon>
    </lineage>
</organism>
<feature type="chain" id="PRO_5034094780" evidence="1">
    <location>
        <begin position="21"/>
        <end position="105"/>
    </location>
</feature>
<name>A0A8H7IVR9_9PLEO</name>
<dbReference type="Proteomes" id="UP000651452">
    <property type="component" value="Unassembled WGS sequence"/>
</dbReference>
<keyword evidence="3" id="KW-1185">Reference proteome</keyword>
<reference evidence="2" key="1">
    <citation type="submission" date="2018-12" db="EMBL/GenBank/DDBJ databases">
        <authorList>
            <person name="Syme R.A."/>
            <person name="Farfan-Caceres L."/>
            <person name="Lichtenzveig J."/>
        </authorList>
    </citation>
    <scope>NUCLEOTIDE SEQUENCE</scope>
    <source>
        <strain evidence="2">Al4</strain>
    </source>
</reference>
<gene>
    <name evidence="2" type="ORF">EKO04_010430</name>
</gene>
<dbReference type="EMBL" id="RZGK01000020">
    <property type="protein sequence ID" value="KAF9691742.1"/>
    <property type="molecule type" value="Genomic_DNA"/>
</dbReference>
<evidence type="ECO:0000256" key="1">
    <source>
        <dbReference type="SAM" id="SignalP"/>
    </source>
</evidence>
<dbReference type="OrthoDB" id="3489571at2759"/>
<protein>
    <submittedName>
        <fullName evidence="2">Uncharacterized protein</fullName>
    </submittedName>
</protein>
<evidence type="ECO:0000313" key="2">
    <source>
        <dbReference type="EMBL" id="KAF9691742.1"/>
    </source>
</evidence>